<dbReference type="PROSITE" id="PS50043">
    <property type="entry name" value="HTH_LUXR_2"/>
    <property type="match status" value="1"/>
</dbReference>
<dbReference type="PRINTS" id="PR00038">
    <property type="entry name" value="HTHLUXR"/>
</dbReference>
<keyword evidence="2 4" id="KW-0238">DNA-binding</keyword>
<dbReference type="STRING" id="621456.BJP26_19090"/>
<dbReference type="EMBL" id="LQCK02000056">
    <property type="protein sequence ID" value="KZB93939.1"/>
    <property type="molecule type" value="Genomic_DNA"/>
</dbReference>
<dbReference type="GO" id="GO:0006355">
    <property type="term" value="P:regulation of DNA-templated transcription"/>
    <property type="evidence" value="ECO:0007669"/>
    <property type="project" value="InterPro"/>
</dbReference>
<dbReference type="GO" id="GO:0000160">
    <property type="term" value="P:phosphorelay signal transduction system"/>
    <property type="evidence" value="ECO:0007669"/>
    <property type="project" value="InterPro"/>
</dbReference>
<dbReference type="InterPro" id="IPR016032">
    <property type="entry name" value="Sig_transdc_resp-reg_C-effctor"/>
</dbReference>
<dbReference type="PANTHER" id="PTHR44688:SF16">
    <property type="entry name" value="DNA-BINDING TRANSCRIPTIONAL ACTIVATOR DEVR_DOSR"/>
    <property type="match status" value="1"/>
</dbReference>
<evidence type="ECO:0000313" key="5">
    <source>
        <dbReference type="Proteomes" id="UP000078460"/>
    </source>
</evidence>
<dbReference type="PANTHER" id="PTHR44688">
    <property type="entry name" value="DNA-BINDING TRANSCRIPTIONAL ACTIVATOR DEVR_DOSR"/>
    <property type="match status" value="1"/>
</dbReference>
<evidence type="ECO:0000256" key="3">
    <source>
        <dbReference type="ARBA" id="ARBA00023163"/>
    </source>
</evidence>
<dbReference type="Proteomes" id="UP000078460">
    <property type="component" value="Unassembled WGS sequence"/>
</dbReference>
<dbReference type="OrthoDB" id="9782655at2"/>
<dbReference type="SMART" id="SM00448">
    <property type="entry name" value="REC"/>
    <property type="match status" value="1"/>
</dbReference>
<dbReference type="PROSITE" id="PS50110">
    <property type="entry name" value="RESPONSE_REGULATORY"/>
    <property type="match status" value="1"/>
</dbReference>
<dbReference type="Gene3D" id="1.10.10.10">
    <property type="entry name" value="Winged helix-like DNA-binding domain superfamily/Winged helix DNA-binding domain"/>
    <property type="match status" value="1"/>
</dbReference>
<comment type="caution">
    <text evidence="4">The sequence shown here is derived from an EMBL/GenBank/DDBJ whole genome shotgun (WGS) entry which is preliminary data.</text>
</comment>
<dbReference type="InterPro" id="IPR000792">
    <property type="entry name" value="Tscrpt_reg_LuxR_C"/>
</dbReference>
<dbReference type="SUPFAM" id="SSF46894">
    <property type="entry name" value="C-terminal effector domain of the bipartite response regulators"/>
    <property type="match status" value="1"/>
</dbReference>
<evidence type="ECO:0000313" key="4">
    <source>
        <dbReference type="EMBL" id="KZB93939.1"/>
    </source>
</evidence>
<dbReference type="InterPro" id="IPR011006">
    <property type="entry name" value="CheY-like_superfamily"/>
</dbReference>
<dbReference type="KEGG" id="smy:BJP26_19090"/>
<dbReference type="SMART" id="SM00421">
    <property type="entry name" value="HTH_LUXR"/>
    <property type="match status" value="1"/>
</dbReference>
<dbReference type="AlphaFoldDB" id="A0A175Y0G9"/>
<dbReference type="CDD" id="cd06170">
    <property type="entry name" value="LuxR_C_like"/>
    <property type="match status" value="1"/>
</dbReference>
<dbReference type="InterPro" id="IPR036388">
    <property type="entry name" value="WH-like_DNA-bd_sf"/>
</dbReference>
<organism evidence="4 5">
    <name type="scientific">Sphingomonas melonis TY</name>
    <dbReference type="NCBI Taxonomy" id="621456"/>
    <lineage>
        <taxon>Bacteria</taxon>
        <taxon>Pseudomonadati</taxon>
        <taxon>Pseudomonadota</taxon>
        <taxon>Alphaproteobacteria</taxon>
        <taxon>Sphingomonadales</taxon>
        <taxon>Sphingomonadaceae</taxon>
        <taxon>Sphingomonas</taxon>
    </lineage>
</organism>
<dbReference type="Gene3D" id="3.40.50.2300">
    <property type="match status" value="1"/>
</dbReference>
<keyword evidence="5" id="KW-1185">Reference proteome</keyword>
<dbReference type="SUPFAM" id="SSF52172">
    <property type="entry name" value="CheY-like"/>
    <property type="match status" value="1"/>
</dbReference>
<dbReference type="Pfam" id="PF00072">
    <property type="entry name" value="Response_reg"/>
    <property type="match status" value="1"/>
</dbReference>
<dbReference type="RefSeq" id="WP_017978468.1">
    <property type="nucleotide sequence ID" value="NZ_CP017578.1"/>
</dbReference>
<dbReference type="GO" id="GO:0003677">
    <property type="term" value="F:DNA binding"/>
    <property type="evidence" value="ECO:0007669"/>
    <property type="project" value="UniProtKB-KW"/>
</dbReference>
<evidence type="ECO:0000256" key="1">
    <source>
        <dbReference type="ARBA" id="ARBA00023015"/>
    </source>
</evidence>
<accession>A0A175Y0G9</accession>
<keyword evidence="3" id="KW-0804">Transcription</keyword>
<sequence length="221" mass="23861">MTTPVPDTPTAHAYVVDDDAALRAELADTLAAAGLQVRTFPDGRAFLHEQAMLPEGCVVLDVNMPGLSGREVQDELRRTGSHHQIVMLTGAATVPLAVEALHAGAADFIEKPMRPATLRQAVMRALERLRQDQRARGRTAAAQRCLERLSDRERDVLAGLVLGLANKIIAYRLGLSTRTVETYRAHLMDKLDVSSLSDAVRLALEAGLEPKGAIMRADGPG</sequence>
<keyword evidence="1" id="KW-0805">Transcription regulation</keyword>
<evidence type="ECO:0000256" key="2">
    <source>
        <dbReference type="ARBA" id="ARBA00023125"/>
    </source>
</evidence>
<dbReference type="Pfam" id="PF00196">
    <property type="entry name" value="GerE"/>
    <property type="match status" value="1"/>
</dbReference>
<gene>
    <name evidence="4" type="ORF">AVM11_09800</name>
</gene>
<dbReference type="InterPro" id="IPR001789">
    <property type="entry name" value="Sig_transdc_resp-reg_receiver"/>
</dbReference>
<protein>
    <submittedName>
        <fullName evidence="4">DNA-binding response regulator</fullName>
    </submittedName>
</protein>
<dbReference type="PROSITE" id="PS00622">
    <property type="entry name" value="HTH_LUXR_1"/>
    <property type="match status" value="1"/>
</dbReference>
<name>A0A175Y0G9_9SPHN</name>
<reference evidence="4" key="1">
    <citation type="submission" date="2016-03" db="EMBL/GenBank/DDBJ databases">
        <title>Sphingomonas melonis TY, whole genome shotgun sequencing.</title>
        <authorList>
            <person name="Wang H."/>
            <person name="Zhu P."/>
        </authorList>
    </citation>
    <scope>NUCLEOTIDE SEQUENCE [LARGE SCALE GENOMIC DNA]</scope>
    <source>
        <strain evidence="4">TY</strain>
    </source>
</reference>
<proteinExistence type="predicted"/>